<dbReference type="PANTHER" id="PTHR11999:SF70">
    <property type="entry name" value="MIP05841P"/>
    <property type="match status" value="1"/>
</dbReference>
<dbReference type="GO" id="GO:0006520">
    <property type="term" value="P:amino acid metabolic process"/>
    <property type="evidence" value="ECO:0007669"/>
    <property type="project" value="InterPro"/>
</dbReference>
<organism evidence="7 8">
    <name type="scientific">Mycolicibacterium anyangense</name>
    <dbReference type="NCBI Taxonomy" id="1431246"/>
    <lineage>
        <taxon>Bacteria</taxon>
        <taxon>Bacillati</taxon>
        <taxon>Actinomycetota</taxon>
        <taxon>Actinomycetes</taxon>
        <taxon>Mycobacteriales</taxon>
        <taxon>Mycobacteriaceae</taxon>
        <taxon>Mycolicibacterium</taxon>
    </lineage>
</organism>
<comment type="cofactor">
    <cofactor evidence="1 5 6">
        <name>pyridoxal 5'-phosphate</name>
        <dbReference type="ChEBI" id="CHEBI:597326"/>
    </cofactor>
</comment>
<proteinExistence type="inferred from homology"/>
<evidence type="ECO:0000313" key="7">
    <source>
        <dbReference type="EMBL" id="BBZ77984.1"/>
    </source>
</evidence>
<dbReference type="GO" id="GO:0030170">
    <property type="term" value="F:pyridoxal phosphate binding"/>
    <property type="evidence" value="ECO:0007669"/>
    <property type="project" value="InterPro"/>
</dbReference>
<evidence type="ECO:0000256" key="1">
    <source>
        <dbReference type="ARBA" id="ARBA00001933"/>
    </source>
</evidence>
<dbReference type="Gene3D" id="3.90.1150.170">
    <property type="match status" value="2"/>
</dbReference>
<keyword evidence="8" id="KW-1185">Reference proteome</keyword>
<dbReference type="RefSeq" id="WP_163805216.1">
    <property type="nucleotide sequence ID" value="NZ_AP022620.1"/>
</dbReference>
<dbReference type="AlphaFoldDB" id="A0A6N4WD13"/>
<keyword evidence="3 5" id="KW-0663">Pyridoxal phosphate</keyword>
<dbReference type="Gene3D" id="3.40.640.10">
    <property type="entry name" value="Type I PLP-dependent aspartate aminotransferase-like (Major domain)"/>
    <property type="match status" value="1"/>
</dbReference>
<accession>A0A6N4WD13</accession>
<keyword evidence="4 6" id="KW-0456">Lyase</keyword>
<sequence>MPSQPTEQAVTGVGLDPADWHELRAQAHRMLDDVVDHIASLADRPLWQAPPPRVRAAFDSPLPLTPTPLAQVHAEVRENILPYGSGNGHPGFMGWVQGGGTVVGMLGDMIAAGLNSNLGGRDHAPLDVERQVGRWMRDIFGFPETADGLFFTGTSQATLVAVVAARTRALGTQARRVGLPTDRVLTAYASSEAHACISRALDIAGIGSDQLRSIPADRNHRIDLTALRAAIDADRAAGHRPFLLVGTAGTVNTGSVDDLAGLATIAAEQDLHYHVDGALGAFGVLAPELKPLYAGIERADSIAFDFHKWIQVPYDAGFLLVADAAWLRDAFASDAAYLSRAGAGLAGGDWWPCDLGPDLSRGFRALKTWLTFKTYGLEQLSGVVSTTSALARSLAERVDTEAALTRVAPVTLNVVCFSYGAADAAAPNTGGSVNARIVERLHLEGHVAPSLTSVDGRPAIRAAIVNHRTRTVDIERLIDDVLRIGAEETADSVSAEM</sequence>
<comment type="similarity">
    <text evidence="6">Belongs to the group II decarboxylase family.</text>
</comment>
<dbReference type="InterPro" id="IPR015424">
    <property type="entry name" value="PyrdxlP-dep_Trfase"/>
</dbReference>
<dbReference type="Pfam" id="PF00282">
    <property type="entry name" value="Pyridoxal_deC"/>
    <property type="match status" value="1"/>
</dbReference>
<name>A0A6N4WD13_9MYCO</name>
<dbReference type="InterPro" id="IPR010977">
    <property type="entry name" value="Aromatic_deC"/>
</dbReference>
<evidence type="ECO:0000256" key="5">
    <source>
        <dbReference type="PIRSR" id="PIRSR602129-50"/>
    </source>
</evidence>
<dbReference type="SUPFAM" id="SSF53383">
    <property type="entry name" value="PLP-dependent transferases"/>
    <property type="match status" value="1"/>
</dbReference>
<reference evidence="7 8" key="1">
    <citation type="journal article" date="2019" name="Emerg. Microbes Infect.">
        <title>Comprehensive subspecies identification of 175 nontuberculous mycobacteria species based on 7547 genomic profiles.</title>
        <authorList>
            <person name="Matsumoto Y."/>
            <person name="Kinjo T."/>
            <person name="Motooka D."/>
            <person name="Nabeya D."/>
            <person name="Jung N."/>
            <person name="Uechi K."/>
            <person name="Horii T."/>
            <person name="Iida T."/>
            <person name="Fujita J."/>
            <person name="Nakamura S."/>
        </authorList>
    </citation>
    <scope>NUCLEOTIDE SEQUENCE [LARGE SCALE GENOMIC DNA]</scope>
    <source>
        <strain evidence="7 8">JCM 30275</strain>
    </source>
</reference>
<evidence type="ECO:0000313" key="8">
    <source>
        <dbReference type="Proteomes" id="UP000467249"/>
    </source>
</evidence>
<gene>
    <name evidence="7" type="ORF">MANY_33210</name>
</gene>
<dbReference type="GO" id="GO:0004058">
    <property type="term" value="F:aromatic-L-amino-acid decarboxylase activity"/>
    <property type="evidence" value="ECO:0007669"/>
    <property type="project" value="UniProtKB-ARBA"/>
</dbReference>
<dbReference type="InterPro" id="IPR015421">
    <property type="entry name" value="PyrdxlP-dep_Trfase_major"/>
</dbReference>
<evidence type="ECO:0000256" key="3">
    <source>
        <dbReference type="ARBA" id="ARBA00022898"/>
    </source>
</evidence>
<dbReference type="EMBL" id="AP022620">
    <property type="protein sequence ID" value="BBZ77984.1"/>
    <property type="molecule type" value="Genomic_DNA"/>
</dbReference>
<dbReference type="KEGG" id="many:MANY_33210"/>
<evidence type="ECO:0000256" key="2">
    <source>
        <dbReference type="ARBA" id="ARBA00022793"/>
    </source>
</evidence>
<evidence type="ECO:0000256" key="4">
    <source>
        <dbReference type="ARBA" id="ARBA00023239"/>
    </source>
</evidence>
<keyword evidence="2" id="KW-0210">Decarboxylase</keyword>
<evidence type="ECO:0000256" key="6">
    <source>
        <dbReference type="RuleBase" id="RU000382"/>
    </source>
</evidence>
<dbReference type="InterPro" id="IPR002129">
    <property type="entry name" value="PyrdxlP-dep_de-COase"/>
</dbReference>
<protein>
    <submittedName>
        <fullName evidence="7">Cytochrome d ubiquinol oxidase subunit I</fullName>
    </submittedName>
</protein>
<dbReference type="Proteomes" id="UP000467249">
    <property type="component" value="Chromosome"/>
</dbReference>
<dbReference type="GO" id="GO:0019752">
    <property type="term" value="P:carboxylic acid metabolic process"/>
    <property type="evidence" value="ECO:0007669"/>
    <property type="project" value="InterPro"/>
</dbReference>
<dbReference type="PANTHER" id="PTHR11999">
    <property type="entry name" value="GROUP II PYRIDOXAL-5-PHOSPHATE DECARBOXYLASE"/>
    <property type="match status" value="1"/>
</dbReference>
<dbReference type="PRINTS" id="PR00800">
    <property type="entry name" value="YHDCRBOXLASE"/>
</dbReference>
<feature type="modified residue" description="N6-(pyridoxal phosphate)lysine" evidence="5">
    <location>
        <position position="308"/>
    </location>
</feature>